<feature type="compositionally biased region" description="Polar residues" evidence="1">
    <location>
        <begin position="233"/>
        <end position="248"/>
    </location>
</feature>
<dbReference type="Proteomes" id="UP001292094">
    <property type="component" value="Unassembled WGS sequence"/>
</dbReference>
<feature type="region of interest" description="Disordered" evidence="1">
    <location>
        <begin position="221"/>
        <end position="544"/>
    </location>
</feature>
<feature type="region of interest" description="Disordered" evidence="1">
    <location>
        <begin position="59"/>
        <end position="103"/>
    </location>
</feature>
<feature type="compositionally biased region" description="Low complexity" evidence="1">
    <location>
        <begin position="309"/>
        <end position="324"/>
    </location>
</feature>
<feature type="compositionally biased region" description="Basic and acidic residues" evidence="1">
    <location>
        <begin position="481"/>
        <end position="491"/>
    </location>
</feature>
<feature type="compositionally biased region" description="Basic and acidic residues" evidence="1">
    <location>
        <begin position="349"/>
        <end position="359"/>
    </location>
</feature>
<accession>A0AAE1UGD9</accession>
<keyword evidence="3" id="KW-1185">Reference proteome</keyword>
<dbReference type="AlphaFoldDB" id="A0AAE1UGD9"/>
<feature type="compositionally biased region" description="Low complexity" evidence="1">
    <location>
        <begin position="469"/>
        <end position="480"/>
    </location>
</feature>
<proteinExistence type="predicted"/>
<feature type="compositionally biased region" description="Basic and acidic residues" evidence="1">
    <location>
        <begin position="221"/>
        <end position="232"/>
    </location>
</feature>
<evidence type="ECO:0000313" key="3">
    <source>
        <dbReference type="Proteomes" id="UP001292094"/>
    </source>
</evidence>
<name>A0AAE1UGD9_9EUCA</name>
<evidence type="ECO:0000313" key="2">
    <source>
        <dbReference type="EMBL" id="KAK4323568.1"/>
    </source>
</evidence>
<gene>
    <name evidence="2" type="ORF">Pmani_005726</name>
</gene>
<feature type="compositionally biased region" description="Basic and acidic residues" evidence="1">
    <location>
        <begin position="530"/>
        <end position="540"/>
    </location>
</feature>
<sequence>MAGVSRSITASIIVEEEEEEQSPPLWERTRRMSAICFVCNLPILSHQVGLVWEGGNGYDEMQSESSSPRPRVGRRDSAAQITTIEPPREVRETSPPTTRRRRSSLAQLTDILRDWGRREVAEQRSTSTCTTTTTTTTPVAPLTRRTSRELSRRESLADIARSLTWRRKDSVVEVPRIKARRQSSAEMKKRRPSGTDIRTDIAKFLARRESVAEILRRRRDSLEQEKKERRDSTTQVYSRSSRNSVDKTSSPDRPEIHSPRPISSPEPRDRDLSPRPSQVTTQISADSHVSQASLVSQISTSECGPGTESRSPVSSPAPSSPTTTMRRESTTQIYRGRRDSRPQGSPDRGSGRGSREPSPKYRSLRRQSTAIEEGLPQPGSRRGSRPFLSPDAPELDGLAKKCRRDSLSPDSAAVEELSLGRKGRRDSRPHLSPDASDSNSRETSPRSRLRRQSTTAAEYCGRGRRPSRSPRSPDSSSTCSSREHSPKERGLRRQSTTEEILLSRGFRRQSTTEDIMRARNYRRQSTQSEEMSRSRGRRDSSAQITDGTIATMTVETQCAFFDTSTQTVEDTSTISNHQLLRFLYS</sequence>
<feature type="compositionally biased region" description="Basic and acidic residues" evidence="1">
    <location>
        <begin position="249"/>
        <end position="258"/>
    </location>
</feature>
<protein>
    <submittedName>
        <fullName evidence="2">Uncharacterized protein</fullName>
    </submittedName>
</protein>
<reference evidence="2" key="1">
    <citation type="submission" date="2023-11" db="EMBL/GenBank/DDBJ databases">
        <title>Genome assemblies of two species of porcelain crab, Petrolisthes cinctipes and Petrolisthes manimaculis (Anomura: Porcellanidae).</title>
        <authorList>
            <person name="Angst P."/>
        </authorList>
    </citation>
    <scope>NUCLEOTIDE SEQUENCE</scope>
    <source>
        <strain evidence="2">PB745_02</strain>
        <tissue evidence="2">Gill</tissue>
    </source>
</reference>
<feature type="region of interest" description="Disordered" evidence="1">
    <location>
        <begin position="180"/>
        <end position="199"/>
    </location>
</feature>
<dbReference type="EMBL" id="JAWZYT010000429">
    <property type="protein sequence ID" value="KAK4323568.1"/>
    <property type="molecule type" value="Genomic_DNA"/>
</dbReference>
<organism evidence="2 3">
    <name type="scientific">Petrolisthes manimaculis</name>
    <dbReference type="NCBI Taxonomy" id="1843537"/>
    <lineage>
        <taxon>Eukaryota</taxon>
        <taxon>Metazoa</taxon>
        <taxon>Ecdysozoa</taxon>
        <taxon>Arthropoda</taxon>
        <taxon>Crustacea</taxon>
        <taxon>Multicrustacea</taxon>
        <taxon>Malacostraca</taxon>
        <taxon>Eumalacostraca</taxon>
        <taxon>Eucarida</taxon>
        <taxon>Decapoda</taxon>
        <taxon>Pleocyemata</taxon>
        <taxon>Anomura</taxon>
        <taxon>Galatheoidea</taxon>
        <taxon>Porcellanidae</taxon>
        <taxon>Petrolisthes</taxon>
    </lineage>
</organism>
<feature type="compositionally biased region" description="Polar residues" evidence="1">
    <location>
        <begin position="275"/>
        <end position="302"/>
    </location>
</feature>
<comment type="caution">
    <text evidence="2">The sequence shown here is derived from an EMBL/GenBank/DDBJ whole genome shotgun (WGS) entry which is preliminary data.</text>
</comment>
<evidence type="ECO:0000256" key="1">
    <source>
        <dbReference type="SAM" id="MobiDB-lite"/>
    </source>
</evidence>